<evidence type="ECO:0000313" key="2">
    <source>
        <dbReference type="EMBL" id="VDO89794.1"/>
    </source>
</evidence>
<sequence>MLIDSPPCVCFQLHYSGMDAMTSSVQAGLELANLTLHLLPHRNQFHSKFSSLVSTNETVISVDDQSNDTCDPNSNESFNNSHSHRSLDDAEVVKSSWGHVQNSNCQSPESYFNNNAECLSARTRRLLKRRHSESDQNLICLE</sequence>
<proteinExistence type="predicted"/>
<dbReference type="AlphaFoldDB" id="A0A183NL36"/>
<dbReference type="EMBL" id="UZAL01004278">
    <property type="protein sequence ID" value="VDO89794.1"/>
    <property type="molecule type" value="Genomic_DNA"/>
</dbReference>
<keyword evidence="3" id="KW-1185">Reference proteome</keyword>
<dbReference type="Proteomes" id="UP000269396">
    <property type="component" value="Unassembled WGS sequence"/>
</dbReference>
<evidence type="ECO:0000313" key="3">
    <source>
        <dbReference type="Proteomes" id="UP000269396"/>
    </source>
</evidence>
<reference evidence="2 3" key="1">
    <citation type="submission" date="2018-11" db="EMBL/GenBank/DDBJ databases">
        <authorList>
            <consortium name="Pathogen Informatics"/>
        </authorList>
    </citation>
    <scope>NUCLEOTIDE SEQUENCE [LARGE SCALE GENOMIC DNA]</scope>
    <source>
        <strain>Denwood</strain>
        <strain evidence="3">Zambia</strain>
    </source>
</reference>
<protein>
    <submittedName>
        <fullName evidence="2">Uncharacterized protein</fullName>
    </submittedName>
</protein>
<dbReference type="STRING" id="31246.A0A183NL36"/>
<organism evidence="2 3">
    <name type="scientific">Schistosoma mattheei</name>
    <dbReference type="NCBI Taxonomy" id="31246"/>
    <lineage>
        <taxon>Eukaryota</taxon>
        <taxon>Metazoa</taxon>
        <taxon>Spiralia</taxon>
        <taxon>Lophotrochozoa</taxon>
        <taxon>Platyhelminthes</taxon>
        <taxon>Trematoda</taxon>
        <taxon>Digenea</taxon>
        <taxon>Strigeidida</taxon>
        <taxon>Schistosomatoidea</taxon>
        <taxon>Schistosomatidae</taxon>
        <taxon>Schistosoma</taxon>
    </lineage>
</organism>
<feature type="region of interest" description="Disordered" evidence="1">
    <location>
        <begin position="64"/>
        <end position="85"/>
    </location>
</feature>
<gene>
    <name evidence="2" type="ORF">SMTD_LOCUS2822</name>
</gene>
<evidence type="ECO:0000256" key="1">
    <source>
        <dbReference type="SAM" id="MobiDB-lite"/>
    </source>
</evidence>
<accession>A0A183NL36</accession>
<name>A0A183NL36_9TREM</name>